<gene>
    <name evidence="1" type="ORF">CEXT_537491</name>
</gene>
<comment type="caution">
    <text evidence="1">The sequence shown here is derived from an EMBL/GenBank/DDBJ whole genome shotgun (WGS) entry which is preliminary data.</text>
</comment>
<organism evidence="1 2">
    <name type="scientific">Caerostris extrusa</name>
    <name type="common">Bark spider</name>
    <name type="synonym">Caerostris bankana</name>
    <dbReference type="NCBI Taxonomy" id="172846"/>
    <lineage>
        <taxon>Eukaryota</taxon>
        <taxon>Metazoa</taxon>
        <taxon>Ecdysozoa</taxon>
        <taxon>Arthropoda</taxon>
        <taxon>Chelicerata</taxon>
        <taxon>Arachnida</taxon>
        <taxon>Araneae</taxon>
        <taxon>Araneomorphae</taxon>
        <taxon>Entelegynae</taxon>
        <taxon>Araneoidea</taxon>
        <taxon>Araneidae</taxon>
        <taxon>Caerostris</taxon>
    </lineage>
</organism>
<protein>
    <submittedName>
        <fullName evidence="1">Uncharacterized protein</fullName>
    </submittedName>
</protein>
<dbReference type="EMBL" id="BPLR01006216">
    <property type="protein sequence ID" value="GIY08229.1"/>
    <property type="molecule type" value="Genomic_DNA"/>
</dbReference>
<name>A0AAV4QJ08_CAEEX</name>
<dbReference type="Proteomes" id="UP001054945">
    <property type="component" value="Unassembled WGS sequence"/>
</dbReference>
<evidence type="ECO:0000313" key="1">
    <source>
        <dbReference type="EMBL" id="GIY08229.1"/>
    </source>
</evidence>
<sequence length="280" mass="31339">MVLMASVPAVVRSCKQTVAVPQGSVACPHGIKTTVSIVVAQKSKFTRAATDAAKGSQPCLLDYLKDIEYKNVANASFDAEVSNIKDTHIPVYHRMKDRTLNRNGRSPRGHRRIVLNFRLPCGKALDPPRSFRALRSRDCAFCIERQQIPRRSADGSTFYRTRQYKRSGALTCFSKLQRHRLSSHMITTVVVVGEISLQCRCNIYLYFPMCWSSPLRLKHTSLLCSGAGLLGVFSMVGVWDLNWKLSEDSTWRCCSAGQIFGAAVQCQHIFSRDSLGSLFK</sequence>
<dbReference type="AlphaFoldDB" id="A0AAV4QJ08"/>
<reference evidence="1 2" key="1">
    <citation type="submission" date="2021-06" db="EMBL/GenBank/DDBJ databases">
        <title>Caerostris extrusa draft genome.</title>
        <authorList>
            <person name="Kono N."/>
            <person name="Arakawa K."/>
        </authorList>
    </citation>
    <scope>NUCLEOTIDE SEQUENCE [LARGE SCALE GENOMIC DNA]</scope>
</reference>
<keyword evidence="2" id="KW-1185">Reference proteome</keyword>
<proteinExistence type="predicted"/>
<evidence type="ECO:0000313" key="2">
    <source>
        <dbReference type="Proteomes" id="UP001054945"/>
    </source>
</evidence>
<accession>A0AAV4QJ08</accession>